<evidence type="ECO:0000313" key="1">
    <source>
        <dbReference type="EMBL" id="CAG8734768.1"/>
    </source>
</evidence>
<dbReference type="AlphaFoldDB" id="A0A9N9IFH2"/>
<dbReference type="EMBL" id="CAJVPQ010013170">
    <property type="protein sequence ID" value="CAG8734768.1"/>
    <property type="molecule type" value="Genomic_DNA"/>
</dbReference>
<organism evidence="1 2">
    <name type="scientific">Funneliformis caledonium</name>
    <dbReference type="NCBI Taxonomy" id="1117310"/>
    <lineage>
        <taxon>Eukaryota</taxon>
        <taxon>Fungi</taxon>
        <taxon>Fungi incertae sedis</taxon>
        <taxon>Mucoromycota</taxon>
        <taxon>Glomeromycotina</taxon>
        <taxon>Glomeromycetes</taxon>
        <taxon>Glomerales</taxon>
        <taxon>Glomeraceae</taxon>
        <taxon>Funneliformis</taxon>
    </lineage>
</organism>
<keyword evidence="2" id="KW-1185">Reference proteome</keyword>
<evidence type="ECO:0000313" key="2">
    <source>
        <dbReference type="Proteomes" id="UP000789570"/>
    </source>
</evidence>
<protein>
    <submittedName>
        <fullName evidence="1">12032_t:CDS:1</fullName>
    </submittedName>
</protein>
<reference evidence="1" key="1">
    <citation type="submission" date="2021-06" db="EMBL/GenBank/DDBJ databases">
        <authorList>
            <person name="Kallberg Y."/>
            <person name="Tangrot J."/>
            <person name="Rosling A."/>
        </authorList>
    </citation>
    <scope>NUCLEOTIDE SEQUENCE</scope>
    <source>
        <strain evidence="1">UK204</strain>
    </source>
</reference>
<sequence>MVEVSKRFSDASKDSSTLTISMGVVVSEVGEVEAIISGDFLLSRLLDKLSSTGSTFMV</sequence>
<gene>
    <name evidence="1" type="ORF">FCALED_LOCUS15227</name>
</gene>
<comment type="caution">
    <text evidence="1">The sequence shown here is derived from an EMBL/GenBank/DDBJ whole genome shotgun (WGS) entry which is preliminary data.</text>
</comment>
<proteinExistence type="predicted"/>
<name>A0A9N9IFH2_9GLOM</name>
<dbReference type="Proteomes" id="UP000789570">
    <property type="component" value="Unassembled WGS sequence"/>
</dbReference>
<feature type="non-terminal residue" evidence="1">
    <location>
        <position position="58"/>
    </location>
</feature>
<accession>A0A9N9IFH2</accession>